<evidence type="ECO:0000256" key="1">
    <source>
        <dbReference type="ARBA" id="ARBA00004541"/>
    </source>
</evidence>
<evidence type="ECO:0000256" key="4">
    <source>
        <dbReference type="ARBA" id="ARBA00022729"/>
    </source>
</evidence>
<evidence type="ECO:0000256" key="8">
    <source>
        <dbReference type="ARBA" id="ARBA00034484"/>
    </source>
</evidence>
<dbReference type="GO" id="GO:0031410">
    <property type="term" value="C:cytoplasmic vesicle"/>
    <property type="evidence" value="ECO:0007669"/>
    <property type="project" value="UniProtKB-SubCell"/>
</dbReference>
<evidence type="ECO:0000313" key="11">
    <source>
        <dbReference type="EMBL" id="KAF6159701.1"/>
    </source>
</evidence>
<dbReference type="Proteomes" id="UP000541444">
    <property type="component" value="Unassembled WGS sequence"/>
</dbReference>
<keyword evidence="3" id="KW-0964">Secreted</keyword>
<keyword evidence="5" id="KW-0278">Fertilization</keyword>
<dbReference type="GO" id="GO:2000008">
    <property type="term" value="P:regulation of protein localization to cell surface"/>
    <property type="evidence" value="ECO:0007669"/>
    <property type="project" value="UniProtKB-ARBA"/>
</dbReference>
<keyword evidence="4" id="KW-0732">Signal</keyword>
<evidence type="ECO:0000256" key="5">
    <source>
        <dbReference type="ARBA" id="ARBA00023279"/>
    </source>
</evidence>
<feature type="transmembrane region" description="Helical" evidence="9">
    <location>
        <begin position="21"/>
        <end position="47"/>
    </location>
</feature>
<keyword evidence="6" id="KW-0968">Cytoplasmic vesicle</keyword>
<reference evidence="11 12" key="1">
    <citation type="journal article" date="2020" name="IScience">
        <title>Genome Sequencing of the Endangered Kingdonia uniflora (Circaeasteraceae, Ranunculales) Reveals Potential Mechanisms of Evolutionary Specialization.</title>
        <authorList>
            <person name="Sun Y."/>
            <person name="Deng T."/>
            <person name="Zhang A."/>
            <person name="Moore M.J."/>
            <person name="Landis J.B."/>
            <person name="Lin N."/>
            <person name="Zhang H."/>
            <person name="Zhang X."/>
            <person name="Huang J."/>
            <person name="Zhang X."/>
            <person name="Sun H."/>
            <person name="Wang H."/>
        </authorList>
    </citation>
    <scope>NUCLEOTIDE SEQUENCE [LARGE SCALE GENOMIC DNA]</scope>
    <source>
        <strain evidence="11">TB1705</strain>
        <tissue evidence="11">Leaf</tissue>
    </source>
</reference>
<evidence type="ECO:0000256" key="2">
    <source>
        <dbReference type="ARBA" id="ARBA00004613"/>
    </source>
</evidence>
<evidence type="ECO:0000259" key="10">
    <source>
        <dbReference type="Pfam" id="PF05617"/>
    </source>
</evidence>
<evidence type="ECO:0000256" key="3">
    <source>
        <dbReference type="ARBA" id="ARBA00022525"/>
    </source>
</evidence>
<keyword evidence="9" id="KW-0472">Membrane</keyword>
<proteinExistence type="inferred from homology"/>
<evidence type="ECO:0000313" key="12">
    <source>
        <dbReference type="Proteomes" id="UP000541444"/>
    </source>
</evidence>
<gene>
    <name evidence="11" type="ORF">GIB67_029959</name>
</gene>
<dbReference type="GO" id="GO:0080155">
    <property type="term" value="P:regulation of double fertilization forming a zygote and endosperm"/>
    <property type="evidence" value="ECO:0007669"/>
    <property type="project" value="UniProtKB-ARBA"/>
</dbReference>
<feature type="domain" description="Prolamin-like" evidence="10">
    <location>
        <begin position="144"/>
        <end position="208"/>
    </location>
</feature>
<keyword evidence="9" id="KW-0812">Transmembrane</keyword>
<protein>
    <recommendedName>
        <fullName evidence="10">Prolamin-like domain-containing protein</fullName>
    </recommendedName>
</protein>
<comment type="subcellular location">
    <subcellularLocation>
        <location evidence="1">Cytoplasmic vesicle</location>
    </subcellularLocation>
    <subcellularLocation>
        <location evidence="2">Secreted</location>
    </subcellularLocation>
</comment>
<dbReference type="PANTHER" id="PTHR35293">
    <property type="entry name" value="EGG CELL-SECRETED PROTEIN 1.5"/>
    <property type="match status" value="1"/>
</dbReference>
<dbReference type="InterPro" id="IPR044711">
    <property type="entry name" value="EC11-15"/>
</dbReference>
<comment type="caution">
    <text evidence="11">The sequence shown here is derived from an EMBL/GenBank/DDBJ whole genome shotgun (WGS) entry which is preliminary data.</text>
</comment>
<organism evidence="11 12">
    <name type="scientific">Kingdonia uniflora</name>
    <dbReference type="NCBI Taxonomy" id="39325"/>
    <lineage>
        <taxon>Eukaryota</taxon>
        <taxon>Viridiplantae</taxon>
        <taxon>Streptophyta</taxon>
        <taxon>Embryophyta</taxon>
        <taxon>Tracheophyta</taxon>
        <taxon>Spermatophyta</taxon>
        <taxon>Magnoliopsida</taxon>
        <taxon>Ranunculales</taxon>
        <taxon>Circaeasteraceae</taxon>
        <taxon>Kingdonia</taxon>
    </lineage>
</organism>
<dbReference type="AlphaFoldDB" id="A0A7J7MXN0"/>
<dbReference type="Pfam" id="PF05617">
    <property type="entry name" value="Prolamin_like"/>
    <property type="match status" value="1"/>
</dbReference>
<dbReference type="GO" id="GO:0009567">
    <property type="term" value="P:double fertilization forming a zygote and endosperm"/>
    <property type="evidence" value="ECO:0007669"/>
    <property type="project" value="InterPro"/>
</dbReference>
<name>A0A7J7MXN0_9MAGN</name>
<evidence type="ECO:0000256" key="6">
    <source>
        <dbReference type="ARBA" id="ARBA00023329"/>
    </source>
</evidence>
<keyword evidence="12" id="KW-1185">Reference proteome</keyword>
<dbReference type="OrthoDB" id="782765at2759"/>
<evidence type="ECO:0000256" key="9">
    <source>
        <dbReference type="SAM" id="Phobius"/>
    </source>
</evidence>
<dbReference type="EMBL" id="JACGCM010001188">
    <property type="protein sequence ID" value="KAF6159701.1"/>
    <property type="molecule type" value="Genomic_DNA"/>
</dbReference>
<dbReference type="InterPro" id="IPR008502">
    <property type="entry name" value="Prolamin-like"/>
</dbReference>
<sequence length="232" mass="25877">MAKLTRHSRMTSRRSSSFTPVFTMLLMLSFDLPMFLALGMISVRLYVRIQKEVMGVEINGLKFYRGSPELSFIIISWNIMPLNSFVIDFIVAEEVADEICFFKAISWFVASTFTIVAATRDMHIVPGHNLKARLNVAEGGGFGDCWNALFELKSCTNEIVLFFLNGEGYMGLDCCKAIRIITRQCWPSMFTSLGFTAQEGDILRGYCDATSNVSSPPSVQAPFGSVRTEIVG</sequence>
<comment type="similarity">
    <text evidence="8">Belongs to the plant egg cell-secreted peptide family.</text>
</comment>
<dbReference type="GO" id="GO:0005576">
    <property type="term" value="C:extracellular region"/>
    <property type="evidence" value="ECO:0007669"/>
    <property type="project" value="UniProtKB-SubCell"/>
</dbReference>
<keyword evidence="9" id="KW-1133">Transmembrane helix</keyword>
<evidence type="ECO:0000256" key="7">
    <source>
        <dbReference type="ARBA" id="ARBA00034457"/>
    </source>
</evidence>
<comment type="function">
    <text evidence="7">Involved in the regulation of gamete interactions during the double fertilization and to prevent multiple-pollen tube attraction; mediates the redistribution of the gamete fusogen HAP2/GCS1 to the cell surface after secretion upon sperm arrival.</text>
</comment>
<accession>A0A7J7MXN0</accession>
<dbReference type="PANTHER" id="PTHR35293:SF10">
    <property type="entry name" value="EGG CELL-SECRETED PROTEIN 1.2-RELATED"/>
    <property type="match status" value="1"/>
</dbReference>